<gene>
    <name evidence="2" type="ORF">AZ34_08700</name>
</gene>
<dbReference type="SUPFAM" id="SSF54637">
    <property type="entry name" value="Thioesterase/thiol ester dehydrase-isomerase"/>
    <property type="match status" value="1"/>
</dbReference>
<comment type="caution">
    <text evidence="2">The sequence shown here is derived from an EMBL/GenBank/DDBJ whole genome shotgun (WGS) entry which is preliminary data.</text>
</comment>
<protein>
    <submittedName>
        <fullName evidence="2">Dehydratase</fullName>
    </submittedName>
</protein>
<dbReference type="RefSeq" id="WP_051509631.1">
    <property type="nucleotide sequence ID" value="NZ_JEMG01000001.1"/>
</dbReference>
<dbReference type="InterPro" id="IPR016776">
    <property type="entry name" value="ApeP-like_dehydratase"/>
</dbReference>
<dbReference type="Proteomes" id="UP000023268">
    <property type="component" value="Unassembled WGS sequence"/>
</dbReference>
<proteinExistence type="predicted"/>
<evidence type="ECO:0000256" key="1">
    <source>
        <dbReference type="SAM" id="MobiDB-lite"/>
    </source>
</evidence>
<dbReference type="eggNOG" id="COG4706">
    <property type="taxonomic scope" value="Bacteria"/>
</dbReference>
<dbReference type="OrthoDB" id="9800188at2"/>
<dbReference type="Gene3D" id="3.10.129.10">
    <property type="entry name" value="Hotdog Thioesterase"/>
    <property type="match status" value="1"/>
</dbReference>
<evidence type="ECO:0000313" key="2">
    <source>
        <dbReference type="EMBL" id="EYC51153.1"/>
    </source>
</evidence>
<dbReference type="STRING" id="1458275.AZ34_08700"/>
<dbReference type="EMBL" id="JEMG01000001">
    <property type="protein sequence ID" value="EYC51153.1"/>
    <property type="molecule type" value="Genomic_DNA"/>
</dbReference>
<evidence type="ECO:0000313" key="3">
    <source>
        <dbReference type="Proteomes" id="UP000023268"/>
    </source>
</evidence>
<reference evidence="2 3" key="1">
    <citation type="submission" date="2014-02" db="EMBL/GenBank/DDBJ databases">
        <title>Draft Genome of Hylemonella gracilis isolated from the Niagara River.</title>
        <authorList>
            <person name="Pawlowski D.R."/>
            <person name="Koudelka G.B."/>
        </authorList>
    </citation>
    <scope>NUCLEOTIDE SEQUENCE [LARGE SCALE GENOMIC DNA]</scope>
    <source>
        <strain evidence="2 3">Niagara R</strain>
    </source>
</reference>
<organism evidence="2 3">
    <name type="scientific">Hylemonella gracilis str. Niagara R</name>
    <dbReference type="NCBI Taxonomy" id="1458275"/>
    <lineage>
        <taxon>Bacteria</taxon>
        <taxon>Pseudomonadati</taxon>
        <taxon>Pseudomonadota</taxon>
        <taxon>Betaproteobacteria</taxon>
        <taxon>Burkholderiales</taxon>
        <taxon>Comamonadaceae</taxon>
        <taxon>Hylemonella</taxon>
    </lineage>
</organism>
<name>A0A016XIX2_9BURK</name>
<dbReference type="Pfam" id="PF22817">
    <property type="entry name" value="ApeP-like"/>
    <property type="match status" value="1"/>
</dbReference>
<dbReference type="AlphaFoldDB" id="A0A016XIX2"/>
<dbReference type="InterPro" id="IPR029069">
    <property type="entry name" value="HotDog_dom_sf"/>
</dbReference>
<dbReference type="PIRSF" id="PIRSF020565">
    <property type="entry name" value="3Ho_Ac_ACP_DH_prd"/>
    <property type="match status" value="1"/>
</dbReference>
<sequence length="164" mass="17755">MPSTFQPIEHYVPHRRSLLLIDRLIAADDDSAVSELTVRDGLFADTDAAAVPAWVGIEYMAQAIAAWAGARHARHGSQPRPGFLLGSRRYLAHVDAFPFGQRLRVSVKCELLGDNGLGMFECAILDALTGQPQAEARVSVYEQPEDPPSGSHGKPMPTPLTGKP</sequence>
<accession>A0A016XIX2</accession>
<feature type="region of interest" description="Disordered" evidence="1">
    <location>
        <begin position="135"/>
        <end position="164"/>
    </location>
</feature>